<evidence type="ECO:0000313" key="2">
    <source>
        <dbReference type="Proteomes" id="UP000002698"/>
    </source>
</evidence>
<dbReference type="eggNOG" id="arCOG04606">
    <property type="taxonomic scope" value="Archaea"/>
</dbReference>
<sequence>MREKLRTLRNDLDGPVRQYDYEDAAVLAADFGAVDGHVDVVDGTAIVVVDGEQYEFAVPADPARAVMNNGVVTIEMER</sequence>
<dbReference type="KEGG" id="nph:NP_3996A"/>
<name>A0A1U7EY20_NATPD</name>
<proteinExistence type="predicted"/>
<protein>
    <submittedName>
        <fullName evidence="1">Uncharacterized protein</fullName>
    </submittedName>
</protein>
<keyword evidence="2" id="KW-1185">Reference proteome</keyword>
<organism evidence="1 2">
    <name type="scientific">Natronomonas pharaonis (strain ATCC 35678 / DSM 2160 / CIP 103997 / JCM 8858 / NBRC 14720 / NCIMB 2260 / Gabara)</name>
    <name type="common">Halobacterium pharaonis</name>
    <dbReference type="NCBI Taxonomy" id="348780"/>
    <lineage>
        <taxon>Archaea</taxon>
        <taxon>Methanobacteriati</taxon>
        <taxon>Methanobacteriota</taxon>
        <taxon>Stenosarchaea group</taxon>
        <taxon>Halobacteria</taxon>
        <taxon>Halobacteriales</taxon>
        <taxon>Natronomonadaceae</taxon>
        <taxon>Natronomonas</taxon>
    </lineage>
</organism>
<dbReference type="GeneID" id="3701933"/>
<dbReference type="EMBL" id="CR936257">
    <property type="protein sequence ID" value="CAI50089.1"/>
    <property type="molecule type" value="Genomic_DNA"/>
</dbReference>
<dbReference type="Pfam" id="PF23444">
    <property type="entry name" value="DUF7127"/>
    <property type="match status" value="1"/>
</dbReference>
<accession>A0A1U7EY20</accession>
<dbReference type="HOGENOM" id="CLU_194234_0_0_2"/>
<dbReference type="InterPro" id="IPR055551">
    <property type="entry name" value="DUF7127"/>
</dbReference>
<evidence type="ECO:0000313" key="1">
    <source>
        <dbReference type="EMBL" id="CAI50089.1"/>
    </source>
</evidence>
<dbReference type="RefSeq" id="WP_011323705.1">
    <property type="nucleotide sequence ID" value="NC_007426.1"/>
</dbReference>
<dbReference type="EnsemblBacteria" id="CAI50089">
    <property type="protein sequence ID" value="CAI50089"/>
    <property type="gene ID" value="NP_3996A"/>
</dbReference>
<reference evidence="1 2" key="1">
    <citation type="journal article" date="2005" name="Genome Res.">
        <title>Living with two extremes: conclusions from the genome sequence of Natronomonas pharaonis.</title>
        <authorList>
            <person name="Falb M."/>
            <person name="Pfeiffer F."/>
            <person name="Palm P."/>
            <person name="Rodewald K."/>
            <person name="Hickmann V."/>
            <person name="Tittor J."/>
            <person name="Oesterhelt D."/>
        </authorList>
    </citation>
    <scope>NUCLEOTIDE SEQUENCE [LARGE SCALE GENOMIC DNA]</scope>
    <source>
        <strain evidence="2">ATCC 35678 / DSM 2160 / CIP 103997 / JCM 8858 / NBRC 14720 / NCIMB 2260 / Gabara</strain>
    </source>
</reference>
<dbReference type="AlphaFoldDB" id="A0A1U7EY20"/>
<dbReference type="Proteomes" id="UP000002698">
    <property type="component" value="Chromosome"/>
</dbReference>
<dbReference type="STRING" id="348780.NP_3996A"/>
<gene>
    <name evidence="1" type="ordered locus">NP_3996A</name>
</gene>